<accession>A0AAW0T263</accession>
<dbReference type="EMBL" id="JARAKH010000041">
    <property type="protein sequence ID" value="KAK8381075.1"/>
    <property type="molecule type" value="Genomic_DNA"/>
</dbReference>
<feature type="compositionally biased region" description="Basic residues" evidence="1">
    <location>
        <begin position="54"/>
        <end position="64"/>
    </location>
</feature>
<organism evidence="2 3">
    <name type="scientific">Scylla paramamosain</name>
    <name type="common">Mud crab</name>
    <dbReference type="NCBI Taxonomy" id="85552"/>
    <lineage>
        <taxon>Eukaryota</taxon>
        <taxon>Metazoa</taxon>
        <taxon>Ecdysozoa</taxon>
        <taxon>Arthropoda</taxon>
        <taxon>Crustacea</taxon>
        <taxon>Multicrustacea</taxon>
        <taxon>Malacostraca</taxon>
        <taxon>Eumalacostraca</taxon>
        <taxon>Eucarida</taxon>
        <taxon>Decapoda</taxon>
        <taxon>Pleocyemata</taxon>
        <taxon>Brachyura</taxon>
        <taxon>Eubrachyura</taxon>
        <taxon>Portunoidea</taxon>
        <taxon>Portunidae</taxon>
        <taxon>Portuninae</taxon>
        <taxon>Scylla</taxon>
    </lineage>
</organism>
<dbReference type="AlphaFoldDB" id="A0AAW0T263"/>
<feature type="region of interest" description="Disordered" evidence="1">
    <location>
        <begin position="1"/>
        <end position="95"/>
    </location>
</feature>
<evidence type="ECO:0000256" key="1">
    <source>
        <dbReference type="SAM" id="MobiDB-lite"/>
    </source>
</evidence>
<gene>
    <name evidence="2" type="ORF">O3P69_008162</name>
</gene>
<reference evidence="2 3" key="1">
    <citation type="submission" date="2023-03" db="EMBL/GenBank/DDBJ databases">
        <title>High-quality genome of Scylla paramamosain provides insights in environmental adaptation.</title>
        <authorList>
            <person name="Zhang L."/>
        </authorList>
    </citation>
    <scope>NUCLEOTIDE SEQUENCE [LARGE SCALE GENOMIC DNA]</scope>
    <source>
        <strain evidence="2">LZ_2023a</strain>
        <tissue evidence="2">Muscle</tissue>
    </source>
</reference>
<evidence type="ECO:0000313" key="2">
    <source>
        <dbReference type="EMBL" id="KAK8381075.1"/>
    </source>
</evidence>
<dbReference type="Proteomes" id="UP001487740">
    <property type="component" value="Unassembled WGS sequence"/>
</dbReference>
<keyword evidence="3" id="KW-1185">Reference proteome</keyword>
<protein>
    <submittedName>
        <fullName evidence="2">Uncharacterized protein</fullName>
    </submittedName>
</protein>
<evidence type="ECO:0000313" key="3">
    <source>
        <dbReference type="Proteomes" id="UP001487740"/>
    </source>
</evidence>
<sequence>MDTSDNKTLVLLSPPRPAPAAQEEEATQNRRPLASAPNSVRECRVLRSCSTAGHKVKKRSVPARKHVDVSASREYSPPPRAEDSETQPRSRPRKH</sequence>
<comment type="caution">
    <text evidence="2">The sequence shown here is derived from an EMBL/GenBank/DDBJ whole genome shotgun (WGS) entry which is preliminary data.</text>
</comment>
<name>A0AAW0T263_SCYPA</name>
<proteinExistence type="predicted"/>